<accession>K0SKN2</accession>
<reference evidence="1 2" key="1">
    <citation type="journal article" date="2012" name="Genome Biol.">
        <title>Genome and low-iron response of an oceanic diatom adapted to chronic iron limitation.</title>
        <authorList>
            <person name="Lommer M."/>
            <person name="Specht M."/>
            <person name="Roy A.S."/>
            <person name="Kraemer L."/>
            <person name="Andreson R."/>
            <person name="Gutowska M.A."/>
            <person name="Wolf J."/>
            <person name="Bergner S.V."/>
            <person name="Schilhabel M.B."/>
            <person name="Klostermeier U.C."/>
            <person name="Beiko R.G."/>
            <person name="Rosenstiel P."/>
            <person name="Hippler M."/>
            <person name="Laroche J."/>
        </authorList>
    </citation>
    <scope>NUCLEOTIDE SEQUENCE [LARGE SCALE GENOMIC DNA]</scope>
    <source>
        <strain evidence="1 2">CCMP1005</strain>
    </source>
</reference>
<evidence type="ECO:0000313" key="1">
    <source>
        <dbReference type="EMBL" id="EJK65885.1"/>
    </source>
</evidence>
<name>K0SKN2_THAOC</name>
<proteinExistence type="predicted"/>
<protein>
    <submittedName>
        <fullName evidence="1">Uncharacterized protein</fullName>
    </submittedName>
</protein>
<dbReference type="Proteomes" id="UP000266841">
    <property type="component" value="Unassembled WGS sequence"/>
</dbReference>
<sequence>MSDPAADCKDKWRAGWVEMGRVWKVPRPRKTMLQLYGAIKTPAIKRVSSPGRLQYSKQLKAEGGRWKELRMLNDKAR</sequence>
<dbReference type="EMBL" id="AGNL01015401">
    <property type="protein sequence ID" value="EJK65885.1"/>
    <property type="molecule type" value="Genomic_DNA"/>
</dbReference>
<comment type="caution">
    <text evidence="1">The sequence shown here is derived from an EMBL/GenBank/DDBJ whole genome shotgun (WGS) entry which is preliminary data.</text>
</comment>
<evidence type="ECO:0000313" key="2">
    <source>
        <dbReference type="Proteomes" id="UP000266841"/>
    </source>
</evidence>
<organism evidence="1 2">
    <name type="scientific">Thalassiosira oceanica</name>
    <name type="common">Marine diatom</name>
    <dbReference type="NCBI Taxonomy" id="159749"/>
    <lineage>
        <taxon>Eukaryota</taxon>
        <taxon>Sar</taxon>
        <taxon>Stramenopiles</taxon>
        <taxon>Ochrophyta</taxon>
        <taxon>Bacillariophyta</taxon>
        <taxon>Coscinodiscophyceae</taxon>
        <taxon>Thalassiosirophycidae</taxon>
        <taxon>Thalassiosirales</taxon>
        <taxon>Thalassiosiraceae</taxon>
        <taxon>Thalassiosira</taxon>
    </lineage>
</organism>
<dbReference type="AlphaFoldDB" id="K0SKN2"/>
<keyword evidence="2" id="KW-1185">Reference proteome</keyword>
<gene>
    <name evidence="1" type="ORF">THAOC_13215</name>
</gene>